<dbReference type="InterPro" id="IPR041679">
    <property type="entry name" value="DNA2/NAM7-like_C"/>
</dbReference>
<evidence type="ECO:0000256" key="1">
    <source>
        <dbReference type="SAM" id="Coils"/>
    </source>
</evidence>
<proteinExistence type="predicted"/>
<dbReference type="PANTHER" id="PTHR10887:SF495">
    <property type="entry name" value="HELICASE SENATAXIN ISOFORM X1-RELATED"/>
    <property type="match status" value="1"/>
</dbReference>
<dbReference type="Pfam" id="PF13195">
    <property type="entry name" value="DUF4011"/>
    <property type="match status" value="1"/>
</dbReference>
<feature type="coiled-coil region" evidence="1">
    <location>
        <begin position="1230"/>
        <end position="1257"/>
    </location>
</feature>
<reference evidence="6" key="1">
    <citation type="submission" date="2020-05" db="EMBL/GenBank/DDBJ databases">
        <title>Complete genome sequence of Bradyrhizobium diazoefficiens XF2 isolated from soybean nodule.</title>
        <authorList>
            <person name="Noda R."/>
            <person name="Kakizaki K."/>
            <person name="Minamisawa K."/>
        </authorList>
    </citation>
    <scope>NUCLEOTIDE SEQUENCE</scope>
    <source>
        <strain evidence="6">XF2</strain>
    </source>
</reference>
<feature type="domain" description="DNA2/NAM7 helicase-like C-terminal" evidence="4">
    <location>
        <begin position="1386"/>
        <end position="1582"/>
    </location>
</feature>
<feature type="region of interest" description="Disordered" evidence="2">
    <location>
        <begin position="1364"/>
        <end position="1384"/>
    </location>
</feature>
<dbReference type="SUPFAM" id="SSF52540">
    <property type="entry name" value="P-loop containing nucleoside triphosphate hydrolases"/>
    <property type="match status" value="2"/>
</dbReference>
<dbReference type="Pfam" id="PF13086">
    <property type="entry name" value="AAA_11"/>
    <property type="match status" value="1"/>
</dbReference>
<evidence type="ECO:0000256" key="2">
    <source>
        <dbReference type="SAM" id="MobiDB-lite"/>
    </source>
</evidence>
<dbReference type="SUPFAM" id="SSF52980">
    <property type="entry name" value="Restriction endonuclease-like"/>
    <property type="match status" value="1"/>
</dbReference>
<dbReference type="Pfam" id="PF18741">
    <property type="entry name" value="MTES_1575"/>
    <property type="match status" value="1"/>
</dbReference>
<sequence length="1742" mass="192381">MTTFGQTNGDNSSRSTKSSEGISGIAELVREGVRKARDKLIDLSMRNTMLNFRHSETSAKHVRIVDEDLALLIGALASGKSLDVIPIPPVEQVPRDEETDEFRAALKTAKETDPDWLAAEDARRAAGNRRRTKDKVAERALRDGVRAKLGMPEWRVATDARARARELGIDPSYDLPPSKRSVQKHHADNTLQTLFFPDRLEPKMASIHSAARALQEDAGLSALYFAVGFLEWYEQDDSTDPSYAPLVLLPINMEKRIASGEYVYSIAGRDDDEASNVALREKLKRFAIDLPEYDPEAGIEAYLSGVAACLTNKPRWKVRRFATVGLFSFARQAMWSDLDSARWPADSRPEAHELLGQVYGDVAGEHGDNVAAVYDVDRPELESQAPALVIEADASQLSAVIDATSGKNLVIQGPPGTGKSQAITNIIANALWHGKTVLFVSEKMAALKVVKDRLDHMGLGLYCLEVHSAKASKASVLKSIRERMETPRSAANVQEVESAREALRQARQRLTEYASLINSPAGTTGLSVHQVLWGDFTRAGQEPAPPRTTTEFRFPEPLGIDRFKRAELVGLGKALDDWATAMGDAAEPKHQPWRGVGNLNLNRFDRTRAVEVVAGWGAALRQLLQHVEALAGATSWDGLNSPADASAAATIVSDLPTPAVDVEEKLLTLASGESARKSLDDWVDRCLRAHDLELQVDGICSRQALETNSEAVGTLFERAKALEVATLSVDAISTNLEAARQSAARLGSLVRLMADLLSTAGRDPNAPSDVKSEAMAAGYLLVVPKIRQDNLRYRSQALTAETTIDDLSAAHELAGEVKSAAAEASFSEQATTRLADSISSVAELRRAAGTFRSTGFFGKLFGGEWRAARAVCRQTFPDEPKLPPVDAAKRLIAAALWKDRLQRLEECAEAKAAAGRHWKGPETPFERLIEVSEWMRSVQKVTPPGESGSRELRRLAFEGGPDEFAMLVRFAEAAGSLNLVDAFQTAFAARSTIHAEADRHESRASALDSIVTTSQQFGIQPSQPVASLPKALQMQTEAKVLRQQMAADVMATNACASIAAGSELERAGRVRATTRFVEGVQSMQLPPSVARYLLQEGYGDRSSSLKRIAEVLKAAIADVDRAAGEADELLKLRPEEWCGGPWRAVPIRTLLQKCERASQAPDALEKQIALLSTELEAASLGLSDLIRCWPTEGLRYSGVAFAIEAAFYRSAAEKLMREHPVLTRHAGNTHEQVRKRFQDLDREILQLNRKMVAAQLRARSIPPGRRAGSTRDYTDNEMLTHQTGLQQPRIALRRLFSNAGNAIRAYTPCVMMSPMSVAQYLEPGRHSFDLLVIDEASQMRPEDALGAMLRCRQAVIVGDPEQLPPTDFFSASDDPSDEKVEDAPEESILELARRCWHPMRMLEVHYRSRHQSLIAYSNREFYGERLLVYPSPVLDDPDYGVSCRKIVGDYEVGQGRNPKEAQAIVEEAAELMRTRANRSIGIVAMNQAQRDLIETLMDERATSDPDVLAYREKWADSLEDFFVKNLENVQGDERDVILISTVYGPTAEGVFRQNFGPLNRAYGHRRLNVLFTRAKRKLTVFTSLDPGRIVADGNRRGVRVLKEFLEYADRGTFTPGRGTGEEPGSDFERWFLSRLKSASYEAHPQVGVAGYRIDIGVVHPDKPGSYIMGVECDGATYHSSKSARDRDRLRQDVLEGLNWRIYRVWSTDWYRDPEREFDRLVQQIERVRASDSGRPLSSSAGP</sequence>
<dbReference type="InterPro" id="IPR041677">
    <property type="entry name" value="DNA2/NAM7_AAA_11"/>
</dbReference>
<dbReference type="Pfam" id="PF13087">
    <property type="entry name" value="AAA_12"/>
    <property type="match status" value="1"/>
</dbReference>
<dbReference type="FunFam" id="3.40.50.300:FF:004796">
    <property type="entry name" value="DNA helicase"/>
    <property type="match status" value="1"/>
</dbReference>
<gene>
    <name evidence="6" type="ORF">XF2B_74030</name>
</gene>
<dbReference type="InterPro" id="IPR049468">
    <property type="entry name" value="Restrct_endonuc-II-like_dom"/>
</dbReference>
<dbReference type="Gene3D" id="3.40.960.10">
    <property type="entry name" value="VSR Endonuclease"/>
    <property type="match status" value="1"/>
</dbReference>
<dbReference type="InterPro" id="IPR027417">
    <property type="entry name" value="P-loop_NTPase"/>
</dbReference>
<dbReference type="InterPro" id="IPR047187">
    <property type="entry name" value="SF1_C_Upf1"/>
</dbReference>
<accession>A0A809Y1I7</accession>
<feature type="domain" description="Restriction endonuclease type II-like" evidence="5">
    <location>
        <begin position="1627"/>
        <end position="1724"/>
    </location>
</feature>
<dbReference type="PANTHER" id="PTHR10887">
    <property type="entry name" value="DNA2/NAM7 HELICASE FAMILY"/>
    <property type="match status" value="1"/>
</dbReference>
<dbReference type="CDD" id="cd18808">
    <property type="entry name" value="SF1_C_Upf1"/>
    <property type="match status" value="1"/>
</dbReference>
<dbReference type="FunFam" id="3.40.50.300:FF:002063">
    <property type="entry name" value="DNA helicase related protein"/>
    <property type="match status" value="1"/>
</dbReference>
<evidence type="ECO:0000313" key="6">
    <source>
        <dbReference type="EMBL" id="BCE33634.1"/>
    </source>
</evidence>
<dbReference type="InterPro" id="IPR045055">
    <property type="entry name" value="DNA2/NAM7-like"/>
</dbReference>
<dbReference type="Gene3D" id="3.40.50.300">
    <property type="entry name" value="P-loop containing nucleotide triphosphate hydrolases"/>
    <property type="match status" value="3"/>
</dbReference>
<protein>
    <recommendedName>
        <fullName evidence="7">DUF4011 domain-containing protein</fullName>
    </recommendedName>
</protein>
<dbReference type="GO" id="GO:0004386">
    <property type="term" value="F:helicase activity"/>
    <property type="evidence" value="ECO:0007669"/>
    <property type="project" value="InterPro"/>
</dbReference>
<keyword evidence="1" id="KW-0175">Coiled coil</keyword>
<feature type="domain" description="DNA2/NAM7 helicase helicase" evidence="3">
    <location>
        <begin position="1327"/>
        <end position="1366"/>
    </location>
</feature>
<evidence type="ECO:0000259" key="3">
    <source>
        <dbReference type="Pfam" id="PF13086"/>
    </source>
</evidence>
<name>A0A809Y1I7_9BRAD</name>
<dbReference type="InterPro" id="IPR011335">
    <property type="entry name" value="Restrct_endonuc-II-like"/>
</dbReference>
<dbReference type="InterPro" id="IPR025103">
    <property type="entry name" value="DUF4011"/>
</dbReference>
<feature type="region of interest" description="Disordered" evidence="2">
    <location>
        <begin position="1"/>
        <end position="21"/>
    </location>
</feature>
<dbReference type="EMBL" id="AP023092">
    <property type="protein sequence ID" value="BCE33634.1"/>
    <property type="molecule type" value="Genomic_DNA"/>
</dbReference>
<organism evidence="6">
    <name type="scientific">Bradyrhizobium diazoefficiens</name>
    <dbReference type="NCBI Taxonomy" id="1355477"/>
    <lineage>
        <taxon>Bacteria</taxon>
        <taxon>Pseudomonadati</taxon>
        <taxon>Pseudomonadota</taxon>
        <taxon>Alphaproteobacteria</taxon>
        <taxon>Hyphomicrobiales</taxon>
        <taxon>Nitrobacteraceae</taxon>
        <taxon>Bradyrhizobium</taxon>
    </lineage>
</organism>
<evidence type="ECO:0000259" key="4">
    <source>
        <dbReference type="Pfam" id="PF13087"/>
    </source>
</evidence>
<evidence type="ECO:0008006" key="7">
    <source>
        <dbReference type="Google" id="ProtNLM"/>
    </source>
</evidence>
<evidence type="ECO:0000259" key="5">
    <source>
        <dbReference type="Pfam" id="PF18741"/>
    </source>
</evidence>
<dbReference type="FunFam" id="3.40.960.10:FF:000002">
    <property type="entry name" value="DNA helicase related protein"/>
    <property type="match status" value="1"/>
</dbReference>